<dbReference type="PROSITE" id="PS50932">
    <property type="entry name" value="HTH_LACI_2"/>
    <property type="match status" value="1"/>
</dbReference>
<dbReference type="PANTHER" id="PTHR30146:SF109">
    <property type="entry name" value="HTH-TYPE TRANSCRIPTIONAL REGULATOR GALS"/>
    <property type="match status" value="1"/>
</dbReference>
<name>A0A4R1NND1_9GAMM</name>
<organism evidence="5 6">
    <name type="scientific">Sodalis ligni</name>
    <dbReference type="NCBI Taxonomy" id="2697027"/>
    <lineage>
        <taxon>Bacteria</taxon>
        <taxon>Pseudomonadati</taxon>
        <taxon>Pseudomonadota</taxon>
        <taxon>Gammaproteobacteria</taxon>
        <taxon>Enterobacterales</taxon>
        <taxon>Bruguierivoracaceae</taxon>
        <taxon>Sodalis</taxon>
    </lineage>
</organism>
<keyword evidence="3" id="KW-0804">Transcription</keyword>
<dbReference type="Pfam" id="PF00356">
    <property type="entry name" value="LacI"/>
    <property type="match status" value="1"/>
</dbReference>
<dbReference type="InterPro" id="IPR046335">
    <property type="entry name" value="LacI/GalR-like_sensor"/>
</dbReference>
<dbReference type="InterPro" id="IPR010982">
    <property type="entry name" value="Lambda_DNA-bd_dom_sf"/>
</dbReference>
<dbReference type="InterPro" id="IPR000843">
    <property type="entry name" value="HTH_LacI"/>
</dbReference>
<dbReference type="CDD" id="cd01392">
    <property type="entry name" value="HTH_LacI"/>
    <property type="match status" value="1"/>
</dbReference>
<dbReference type="PROSITE" id="PS00356">
    <property type="entry name" value="HTH_LACI_1"/>
    <property type="match status" value="1"/>
</dbReference>
<dbReference type="RefSeq" id="WP_132925462.1">
    <property type="nucleotide sequence ID" value="NZ_SJOI01000001.1"/>
</dbReference>
<dbReference type="InterPro" id="IPR028082">
    <property type="entry name" value="Peripla_BP_I"/>
</dbReference>
<evidence type="ECO:0000313" key="5">
    <source>
        <dbReference type="EMBL" id="TCL06226.1"/>
    </source>
</evidence>
<dbReference type="GO" id="GO:0000976">
    <property type="term" value="F:transcription cis-regulatory region binding"/>
    <property type="evidence" value="ECO:0007669"/>
    <property type="project" value="TreeGrafter"/>
</dbReference>
<gene>
    <name evidence="5" type="ORF">EZJ58_4461</name>
</gene>
<dbReference type="SUPFAM" id="SSF47413">
    <property type="entry name" value="lambda repressor-like DNA-binding domains"/>
    <property type="match status" value="1"/>
</dbReference>
<proteinExistence type="predicted"/>
<evidence type="ECO:0000313" key="6">
    <source>
        <dbReference type="Proteomes" id="UP000294555"/>
    </source>
</evidence>
<keyword evidence="6" id="KW-1185">Reference proteome</keyword>
<keyword evidence="1" id="KW-0805">Transcription regulation</keyword>
<comment type="caution">
    <text evidence="5">The sequence shown here is derived from an EMBL/GenBank/DDBJ whole genome shotgun (WGS) entry which is preliminary data.</text>
</comment>
<dbReference type="EMBL" id="SJOI01000001">
    <property type="protein sequence ID" value="TCL06226.1"/>
    <property type="molecule type" value="Genomic_DNA"/>
</dbReference>
<evidence type="ECO:0000256" key="3">
    <source>
        <dbReference type="ARBA" id="ARBA00023163"/>
    </source>
</evidence>
<dbReference type="AlphaFoldDB" id="A0A4R1NND1"/>
<reference evidence="5 6" key="1">
    <citation type="submission" date="2019-02" db="EMBL/GenBank/DDBJ databases">
        <title>Investigation of anaerobic lignin degradation for improved lignocellulosic biofuels.</title>
        <authorList>
            <person name="Deangelis K."/>
        </authorList>
    </citation>
    <scope>NUCLEOTIDE SEQUENCE [LARGE SCALE GENOMIC DNA]</scope>
    <source>
        <strain evidence="5 6">159R</strain>
    </source>
</reference>
<dbReference type="GO" id="GO:0003700">
    <property type="term" value="F:DNA-binding transcription factor activity"/>
    <property type="evidence" value="ECO:0007669"/>
    <property type="project" value="TreeGrafter"/>
</dbReference>
<feature type="domain" description="HTH lacI-type" evidence="4">
    <location>
        <begin position="27"/>
        <end position="71"/>
    </location>
</feature>
<protein>
    <submittedName>
        <fullName evidence="5">LacI family transcriptional regulator</fullName>
    </submittedName>
</protein>
<dbReference type="PANTHER" id="PTHR30146">
    <property type="entry name" value="LACI-RELATED TRANSCRIPTIONAL REPRESSOR"/>
    <property type="match status" value="1"/>
</dbReference>
<accession>A0A4R1NND1</accession>
<dbReference type="OrthoDB" id="5681588at2"/>
<dbReference type="Gene3D" id="3.40.50.2300">
    <property type="match status" value="2"/>
</dbReference>
<evidence type="ECO:0000256" key="1">
    <source>
        <dbReference type="ARBA" id="ARBA00023015"/>
    </source>
</evidence>
<dbReference type="Gene3D" id="1.10.260.40">
    <property type="entry name" value="lambda repressor-like DNA-binding domains"/>
    <property type="match status" value="1"/>
</dbReference>
<dbReference type="SMART" id="SM00354">
    <property type="entry name" value="HTH_LACI"/>
    <property type="match status" value="1"/>
</dbReference>
<sequence>MIKIGNFKFLLEYLNVVIIRTHGEFMAKIKDIAQRAGVSLSAVSIAMNGKRGLSITTRERILKIAHELDYHSSRQEKYPGVIRFLKIALHGNTVNENHSIFINGYIDGMIEQAGKLKLSLEVAHYKGISVEQIVEKQSSLQPVQGVIILGTEFEQADFSALKNIKVPFVIIDNINDFLPYDFVNINNRGAVFKILHHFQRSGLTQIGLITSFAHTPNFQQREAAFRELVGQVGLAFDNRDTLSVNSTLEDAYQAMKHYLAAGKPLAQGYFCVNDIIACGCLKALKEYGLRIPEDISLIGFDDLPISAVIEPPLTTIQVFNKKLGAAAVDLLYQRISLGKSSSHTNILICGALIKRESVQIKSHGLPHQESLSGYSHPR</sequence>
<dbReference type="SUPFAM" id="SSF53822">
    <property type="entry name" value="Periplasmic binding protein-like I"/>
    <property type="match status" value="1"/>
</dbReference>
<keyword evidence="2" id="KW-0238">DNA-binding</keyword>
<dbReference type="Pfam" id="PF13377">
    <property type="entry name" value="Peripla_BP_3"/>
    <property type="match status" value="1"/>
</dbReference>
<evidence type="ECO:0000259" key="4">
    <source>
        <dbReference type="PROSITE" id="PS50932"/>
    </source>
</evidence>
<evidence type="ECO:0000256" key="2">
    <source>
        <dbReference type="ARBA" id="ARBA00023125"/>
    </source>
</evidence>
<dbReference type="Proteomes" id="UP000294555">
    <property type="component" value="Unassembled WGS sequence"/>
</dbReference>